<gene>
    <name evidence="1" type="ORF">C7M71_015075</name>
</gene>
<name>A0A345SXU9_9ACTN</name>
<dbReference type="InterPro" id="IPR026337">
    <property type="entry name" value="AKG_HExxH"/>
</dbReference>
<dbReference type="Proteomes" id="UP000249340">
    <property type="component" value="Chromosome"/>
</dbReference>
<sequence length="302" mass="33135">MDLTTVFRMPAIHDLHRTKTERIHQALGRGAGRLITPTTHAPATGYALAHHVLEGAEHAARVGDPDTFVWYSEHPDAAATELTPAAGPLTVVPAEEQLLTSYVSDTPYYVLGPTTQAAPGHLHKLTLESATLAADQGFGDLVDAHAPIVCLLTGKPLGSPLRSWTISRMPGTVFLDYVPDNTVMVARDLIHEAGHNWLNDALTATGCEIDNTRTFYSPWKKTHRPAYGFIHGCWSFSLVTLYVAAVLPTTTGETHTFLTAYLDRQRAQLRVVTGDHETALRTISDSTLRTRLRIVYRHALAF</sequence>
<keyword evidence="2" id="KW-1185">Reference proteome</keyword>
<dbReference type="RefSeq" id="WP_111488644.1">
    <property type="nucleotide sequence ID" value="NZ_CP031264.1"/>
</dbReference>
<proteinExistence type="predicted"/>
<accession>A0A345SXU9</accession>
<dbReference type="KEGG" id="stri:C7M71_015075"/>
<reference evidence="2" key="1">
    <citation type="submission" date="2018-07" db="EMBL/GenBank/DDBJ databases">
        <title>Streptacidiphilus bronchialis DSM 106435 chromosome.</title>
        <authorList>
            <person name="Batra D."/>
            <person name="Gulvik C.A."/>
        </authorList>
    </citation>
    <scope>NUCLEOTIDE SEQUENCE [LARGE SCALE GENOMIC DNA]</scope>
    <source>
        <strain evidence="2">DSM 106435</strain>
    </source>
</reference>
<dbReference type="EMBL" id="CP031264">
    <property type="protein sequence ID" value="AXI78554.1"/>
    <property type="molecule type" value="Genomic_DNA"/>
</dbReference>
<dbReference type="NCBIfam" id="TIGR04267">
    <property type="entry name" value="mod_HExxH"/>
    <property type="match status" value="1"/>
</dbReference>
<dbReference type="AlphaFoldDB" id="A0A345SXU9"/>
<evidence type="ECO:0000313" key="2">
    <source>
        <dbReference type="Proteomes" id="UP000249340"/>
    </source>
</evidence>
<organism evidence="1 2">
    <name type="scientific">Peterkaempfera bronchialis</name>
    <dbReference type="NCBI Taxonomy" id="2126346"/>
    <lineage>
        <taxon>Bacteria</taxon>
        <taxon>Bacillati</taxon>
        <taxon>Actinomycetota</taxon>
        <taxon>Actinomycetes</taxon>
        <taxon>Kitasatosporales</taxon>
        <taxon>Streptomycetaceae</taxon>
        <taxon>Peterkaempfera</taxon>
    </lineage>
</organism>
<dbReference type="OrthoDB" id="796761at2"/>
<protein>
    <submittedName>
        <fullName evidence="1">HEXXH motif domain-containing protein</fullName>
    </submittedName>
</protein>
<evidence type="ECO:0000313" key="1">
    <source>
        <dbReference type="EMBL" id="AXI78554.1"/>
    </source>
</evidence>